<dbReference type="GO" id="GO:0003677">
    <property type="term" value="F:DNA binding"/>
    <property type="evidence" value="ECO:0007669"/>
    <property type="project" value="UniProtKB-KW"/>
</dbReference>
<dbReference type="PRINTS" id="PR00038">
    <property type="entry name" value="HTHLUXR"/>
</dbReference>
<proteinExistence type="predicted"/>
<evidence type="ECO:0000256" key="3">
    <source>
        <dbReference type="ARBA" id="ARBA00023163"/>
    </source>
</evidence>
<dbReference type="PANTHER" id="PTHR44688:SF16">
    <property type="entry name" value="DNA-BINDING TRANSCRIPTIONAL ACTIVATOR DEVR_DOSR"/>
    <property type="match status" value="1"/>
</dbReference>
<reference evidence="5 6" key="1">
    <citation type="submission" date="2018-03" db="EMBL/GenBank/DDBJ databases">
        <title>Rhodobacter veldkampii.</title>
        <authorList>
            <person name="Meyer T.E."/>
            <person name="Miller S."/>
            <person name="Lodha T."/>
            <person name="Gandham S."/>
            <person name="Chintalapati S."/>
            <person name="Chintalapati V.R."/>
        </authorList>
    </citation>
    <scope>NUCLEOTIDE SEQUENCE [LARGE SCALE GENOMIC DNA]</scope>
    <source>
        <strain evidence="5 6">DSM 11550</strain>
    </source>
</reference>
<dbReference type="InterPro" id="IPR000792">
    <property type="entry name" value="Tscrpt_reg_LuxR_C"/>
</dbReference>
<dbReference type="PROSITE" id="PS50043">
    <property type="entry name" value="HTH_LUXR_2"/>
    <property type="match status" value="1"/>
</dbReference>
<comment type="caution">
    <text evidence="5">The sequence shown here is derived from an EMBL/GenBank/DDBJ whole genome shotgun (WGS) entry which is preliminary data.</text>
</comment>
<feature type="domain" description="HTH luxR-type" evidence="4">
    <location>
        <begin position="65"/>
        <end position="130"/>
    </location>
</feature>
<dbReference type="PANTHER" id="PTHR44688">
    <property type="entry name" value="DNA-BINDING TRANSCRIPTIONAL ACTIVATOR DEVR_DOSR"/>
    <property type="match status" value="1"/>
</dbReference>
<dbReference type="InterPro" id="IPR016032">
    <property type="entry name" value="Sig_transdc_resp-reg_C-effctor"/>
</dbReference>
<dbReference type="InterPro" id="IPR036388">
    <property type="entry name" value="WH-like_DNA-bd_sf"/>
</dbReference>
<dbReference type="CDD" id="cd06170">
    <property type="entry name" value="LuxR_C_like"/>
    <property type="match status" value="1"/>
</dbReference>
<dbReference type="Proteomes" id="UP000241899">
    <property type="component" value="Unassembled WGS sequence"/>
</dbReference>
<keyword evidence="3" id="KW-0804">Transcription</keyword>
<dbReference type="Pfam" id="PF00196">
    <property type="entry name" value="GerE"/>
    <property type="match status" value="1"/>
</dbReference>
<dbReference type="GO" id="GO:0006355">
    <property type="term" value="P:regulation of DNA-templated transcription"/>
    <property type="evidence" value="ECO:0007669"/>
    <property type="project" value="InterPro"/>
</dbReference>
<organism evidence="5 6">
    <name type="scientific">Phaeovulum veldkampii DSM 11550</name>
    <dbReference type="NCBI Taxonomy" id="1185920"/>
    <lineage>
        <taxon>Bacteria</taxon>
        <taxon>Pseudomonadati</taxon>
        <taxon>Pseudomonadota</taxon>
        <taxon>Alphaproteobacteria</taxon>
        <taxon>Rhodobacterales</taxon>
        <taxon>Paracoccaceae</taxon>
        <taxon>Phaeovulum</taxon>
    </lineage>
</organism>
<dbReference type="Gene3D" id="1.10.10.10">
    <property type="entry name" value="Winged helix-like DNA-binding domain superfamily/Winged helix DNA-binding domain"/>
    <property type="match status" value="1"/>
</dbReference>
<keyword evidence="1" id="KW-0805">Transcription regulation</keyword>
<dbReference type="AlphaFoldDB" id="A0A2T4JJA7"/>
<evidence type="ECO:0000256" key="1">
    <source>
        <dbReference type="ARBA" id="ARBA00023015"/>
    </source>
</evidence>
<sequence length="131" mass="14256">MVRRLRSDPALMRAISLVPMDLNPDSWLSILRLILSGCHYVPTELFAPASAAPDPVPAAVPAAKVSAPLAALTAREMEVLQLVAEGLQNKHIANRLKLSENTVKLHLHHVATKLGARNRTEAALRYRAELG</sequence>
<evidence type="ECO:0000313" key="5">
    <source>
        <dbReference type="EMBL" id="PTE17962.1"/>
    </source>
</evidence>
<evidence type="ECO:0000259" key="4">
    <source>
        <dbReference type="PROSITE" id="PS50043"/>
    </source>
</evidence>
<keyword evidence="2" id="KW-0238">DNA-binding</keyword>
<accession>A0A2T4JJA7</accession>
<evidence type="ECO:0000313" key="6">
    <source>
        <dbReference type="Proteomes" id="UP000241899"/>
    </source>
</evidence>
<evidence type="ECO:0000256" key="2">
    <source>
        <dbReference type="ARBA" id="ARBA00023125"/>
    </source>
</evidence>
<name>A0A2T4JJA7_9RHOB</name>
<dbReference type="EMBL" id="PZKF01000012">
    <property type="protein sequence ID" value="PTE17962.1"/>
    <property type="molecule type" value="Genomic_DNA"/>
</dbReference>
<dbReference type="PROSITE" id="PS00622">
    <property type="entry name" value="HTH_LUXR_1"/>
    <property type="match status" value="1"/>
</dbReference>
<dbReference type="SMART" id="SM00421">
    <property type="entry name" value="HTH_LUXR"/>
    <property type="match status" value="1"/>
</dbReference>
<protein>
    <recommendedName>
        <fullName evidence="4">HTH luxR-type domain-containing protein</fullName>
    </recommendedName>
</protein>
<dbReference type="OrthoDB" id="3679796at2"/>
<keyword evidence="6" id="KW-1185">Reference proteome</keyword>
<dbReference type="SUPFAM" id="SSF46894">
    <property type="entry name" value="C-terminal effector domain of the bipartite response regulators"/>
    <property type="match status" value="1"/>
</dbReference>
<gene>
    <name evidence="5" type="ORF">C5F46_06685</name>
</gene>